<gene>
    <name evidence="5" type="primary">recX</name>
    <name evidence="8" type="ORF">EDD71_10632</name>
</gene>
<evidence type="ECO:0000256" key="2">
    <source>
        <dbReference type="ARBA" id="ARBA00009695"/>
    </source>
</evidence>
<keyword evidence="9" id="KW-1185">Reference proteome</keyword>
<dbReference type="InterPro" id="IPR036388">
    <property type="entry name" value="WH-like_DNA-bd_sf"/>
</dbReference>
<dbReference type="OrthoDB" id="5421057at2"/>
<dbReference type="Pfam" id="PF21982">
    <property type="entry name" value="RecX_HTH1"/>
    <property type="match status" value="1"/>
</dbReference>
<evidence type="ECO:0000259" key="7">
    <source>
        <dbReference type="Pfam" id="PF21982"/>
    </source>
</evidence>
<evidence type="ECO:0000313" key="8">
    <source>
        <dbReference type="EMBL" id="TDT61548.1"/>
    </source>
</evidence>
<evidence type="ECO:0000256" key="3">
    <source>
        <dbReference type="ARBA" id="ARBA00018111"/>
    </source>
</evidence>
<keyword evidence="4 5" id="KW-0963">Cytoplasm</keyword>
<feature type="domain" description="RecX third three-helical" evidence="6">
    <location>
        <begin position="162"/>
        <end position="205"/>
    </location>
</feature>
<dbReference type="PANTHER" id="PTHR33602:SF1">
    <property type="entry name" value="REGULATORY PROTEIN RECX FAMILY PROTEIN"/>
    <property type="match status" value="1"/>
</dbReference>
<dbReference type="GO" id="GO:0006282">
    <property type="term" value="P:regulation of DNA repair"/>
    <property type="evidence" value="ECO:0007669"/>
    <property type="project" value="UniProtKB-UniRule"/>
</dbReference>
<comment type="function">
    <text evidence="5">Modulates RecA activity.</text>
</comment>
<dbReference type="Gene3D" id="1.10.10.10">
    <property type="entry name" value="Winged helix-like DNA-binding domain superfamily/Winged helix DNA-binding domain"/>
    <property type="match status" value="2"/>
</dbReference>
<sequence length="217" mass="25917">MLYFEVIILIITSIVKQKRNDERYNIYIDNNFTFSADIEDIIKYDIKEGVKLDQNSLDFLIENCEGTKAYNYCLKLLGRRDYTETELRRKLEQKYYSNKTIEKVLEKLKIYDIINDDRYIKKYINNSQRFKKHGKKKILFNLGNKGIPGEMLQMINIDENTEYENAYNLALKKLNLVKEKPDRIERICRYLISKGYEYGLVKRVLNEILSNSESDDI</sequence>
<name>A0A4V6Q2Z4_9CLOT</name>
<dbReference type="Proteomes" id="UP000295325">
    <property type="component" value="Unassembled WGS sequence"/>
</dbReference>
<organism evidence="8 9">
    <name type="scientific">Fonticella tunisiensis</name>
    <dbReference type="NCBI Taxonomy" id="1096341"/>
    <lineage>
        <taxon>Bacteria</taxon>
        <taxon>Bacillati</taxon>
        <taxon>Bacillota</taxon>
        <taxon>Clostridia</taxon>
        <taxon>Eubacteriales</taxon>
        <taxon>Clostridiaceae</taxon>
        <taxon>Fonticella</taxon>
    </lineage>
</organism>
<dbReference type="InterPro" id="IPR053925">
    <property type="entry name" value="RecX_HTH_3rd"/>
</dbReference>
<comment type="caution">
    <text evidence="8">The sequence shown here is derived from an EMBL/GenBank/DDBJ whole genome shotgun (WGS) entry which is preliminary data.</text>
</comment>
<evidence type="ECO:0000256" key="1">
    <source>
        <dbReference type="ARBA" id="ARBA00004496"/>
    </source>
</evidence>
<dbReference type="InterPro" id="IPR053926">
    <property type="entry name" value="RecX_HTH_1st"/>
</dbReference>
<dbReference type="HAMAP" id="MF_01114">
    <property type="entry name" value="RecX"/>
    <property type="match status" value="1"/>
</dbReference>
<evidence type="ECO:0000256" key="4">
    <source>
        <dbReference type="ARBA" id="ARBA00022490"/>
    </source>
</evidence>
<evidence type="ECO:0000259" key="6">
    <source>
        <dbReference type="Pfam" id="PF21981"/>
    </source>
</evidence>
<protein>
    <recommendedName>
        <fullName evidence="3 5">Regulatory protein RecX</fullName>
    </recommendedName>
</protein>
<comment type="similarity">
    <text evidence="2 5">Belongs to the RecX family.</text>
</comment>
<evidence type="ECO:0000256" key="5">
    <source>
        <dbReference type="HAMAP-Rule" id="MF_01114"/>
    </source>
</evidence>
<reference evidence="8 9" key="1">
    <citation type="submission" date="2019-03" db="EMBL/GenBank/DDBJ databases">
        <title>Genomic Encyclopedia of Type Strains, Phase IV (KMG-IV): sequencing the most valuable type-strain genomes for metagenomic binning, comparative biology and taxonomic classification.</title>
        <authorList>
            <person name="Goeker M."/>
        </authorList>
    </citation>
    <scope>NUCLEOTIDE SEQUENCE [LARGE SCALE GENOMIC DNA]</scope>
    <source>
        <strain evidence="8 9">DSM 24455</strain>
    </source>
</reference>
<proteinExistence type="inferred from homology"/>
<dbReference type="AlphaFoldDB" id="A0A4V6Q2Z4"/>
<feature type="domain" description="RecX first three-helical" evidence="7">
    <location>
        <begin position="69"/>
        <end position="108"/>
    </location>
</feature>
<dbReference type="PANTHER" id="PTHR33602">
    <property type="entry name" value="REGULATORY PROTEIN RECX FAMILY PROTEIN"/>
    <property type="match status" value="1"/>
</dbReference>
<dbReference type="Pfam" id="PF21981">
    <property type="entry name" value="RecX_HTH3"/>
    <property type="match status" value="1"/>
</dbReference>
<dbReference type="EMBL" id="SOAZ01000006">
    <property type="protein sequence ID" value="TDT61548.1"/>
    <property type="molecule type" value="Genomic_DNA"/>
</dbReference>
<evidence type="ECO:0000313" key="9">
    <source>
        <dbReference type="Proteomes" id="UP000295325"/>
    </source>
</evidence>
<dbReference type="InterPro" id="IPR003783">
    <property type="entry name" value="Regulatory_RecX"/>
</dbReference>
<dbReference type="GO" id="GO:0005737">
    <property type="term" value="C:cytoplasm"/>
    <property type="evidence" value="ECO:0007669"/>
    <property type="project" value="UniProtKB-SubCell"/>
</dbReference>
<accession>A0A4V6Q2Z4</accession>
<comment type="subcellular location">
    <subcellularLocation>
        <location evidence="1 5">Cytoplasm</location>
    </subcellularLocation>
</comment>